<comment type="caution">
    <text evidence="10">The sequence shown here is derived from an EMBL/GenBank/DDBJ whole genome shotgun (WGS) entry which is preliminary data.</text>
</comment>
<comment type="subunit">
    <text evidence="6">Homodimer.</text>
</comment>
<feature type="region of interest" description="Disordered" evidence="7">
    <location>
        <begin position="921"/>
        <end position="952"/>
    </location>
</feature>
<gene>
    <name evidence="6" type="primary">smc</name>
    <name evidence="10" type="ORF">OJ962_27215</name>
</gene>
<dbReference type="InterPro" id="IPR036277">
    <property type="entry name" value="SMC_hinge_sf"/>
</dbReference>
<dbReference type="Proteomes" id="UP001147700">
    <property type="component" value="Unassembled WGS sequence"/>
</dbReference>
<dbReference type="HAMAP" id="MF_01894">
    <property type="entry name" value="Smc_prok"/>
    <property type="match status" value="1"/>
</dbReference>
<sequence>MHLSSITLKGFKSFPDRTRLTFAPGVSVIVGPNGSGKSNITDAVLWALGEQSPVAVRGASMQDVIFAGAHGVKSRSEAEVEVILDNSSGRVDLPAGEIAITRRLNRAGDGEYRINGAKCRLTDVIEILSDTGLGKEMHSVVSQGRVAEIVTSKPKDRRMLIEEAAGLGKHRKRRRKAQLKLERTQDNLDRALDVEREARTRLKPLKRQAEAAELHERIERQSDEAKWTLARDNARGARAGLVAAETAVAEARAAAAAAEEEFAAVGARRAKAEEALSSRGSQREALSSRFYSAKSSSERVGMRLDAAQRLIGELEERTARRSGGITALQAEIEADVGDDGAEERIAGLQAELAALAEDHRVRLERELAELEAKREAATQVVAEKTALAATAAARRAEGEAAAEAARRARRELDVAAEKARRESARIGAELAKVNQFLRANAGAPGGAKALADTLSAASGYELALSAALGPRLRAGVALDLEAGGKLLSKGGKDGAAALIVPAAGTAPAAASSPPADGAEPLGAHVVASGDDPSRRLAAAILEDVWVVDDVAAVRPDFAGIAVTKDGRVWSPRTRELRQVSPGGHDRVLKERNRRDALVAQVDEAAKAERAALNAVEAAQVKVAEADAAREGLDREARAAARERDEAAEAERHARWVIQQRRAAPDEGPSADRKAQVESQIATERRLKERAERERAERARRLEHEQRRLERDRQLKPVAERFANALKQVQAAVANRLEALEAELNADKAAGEQLAKELRECAAEESRVHAKLRERGEAVTRGEVQAQRARDHAADANAELERLAAKLGLEPEPSDTPLDDGERAHLDKTIERLQRRREQLGPVNPLAQAEYKEALEHVQELEAQREDLETAMRELAQLIKDTDRRIKEAFEETFDAAAKNFEEVVGHLFPGGRGALRLVREDSGPRPVLGGGDDETPVPEPEEDEEESTPEDKLGVEIEITPAGKSTKRLTLLSGGEKTMTSLAFLFAVFLARPSPFYILDEVEAALDDLNIDRFLQVLRGFSDRAQFIVVTHQKRTMEAADALYGVSMAGNGVSKVISRKLPKPAEEVAA</sequence>
<dbReference type="Pfam" id="PF06470">
    <property type="entry name" value="SMC_hinge"/>
    <property type="match status" value="1"/>
</dbReference>
<dbReference type="Gene3D" id="3.40.50.300">
    <property type="entry name" value="P-loop containing nucleotide triphosphate hydrolases"/>
    <property type="match status" value="2"/>
</dbReference>
<evidence type="ECO:0000256" key="4">
    <source>
        <dbReference type="ARBA" id="ARBA00023054"/>
    </source>
</evidence>
<comment type="similarity">
    <text evidence="6">Belongs to the SMC family.</text>
</comment>
<evidence type="ECO:0000313" key="11">
    <source>
        <dbReference type="Proteomes" id="UP001147700"/>
    </source>
</evidence>
<comment type="subcellular location">
    <subcellularLocation>
        <location evidence="6">Cytoplasm</location>
    </subcellularLocation>
</comment>
<keyword evidence="3 6" id="KW-0067">ATP-binding</keyword>
<dbReference type="InterPro" id="IPR011890">
    <property type="entry name" value="SMC_prok"/>
</dbReference>
<feature type="coiled-coil region" evidence="6">
    <location>
        <begin position="241"/>
        <end position="275"/>
    </location>
</feature>
<feature type="coiled-coil region" evidence="6">
    <location>
        <begin position="843"/>
        <end position="891"/>
    </location>
</feature>
<dbReference type="SUPFAM" id="SSF52540">
    <property type="entry name" value="P-loop containing nucleoside triphosphate hydrolases"/>
    <property type="match status" value="1"/>
</dbReference>
<evidence type="ECO:0000256" key="6">
    <source>
        <dbReference type="HAMAP-Rule" id="MF_01894"/>
    </source>
</evidence>
<dbReference type="InterPro" id="IPR024704">
    <property type="entry name" value="SMC"/>
</dbReference>
<comment type="domain">
    <text evidence="6">Contains large globular domains required for ATP hydrolysis at each terminus and a third globular domain forming a flexible hinge near the middle of the molecule. These domains are separated by coiled-coil structures.</text>
</comment>
<feature type="compositionally biased region" description="Acidic residues" evidence="7">
    <location>
        <begin position="931"/>
        <end position="948"/>
    </location>
</feature>
<dbReference type="PIRSF" id="PIRSF005719">
    <property type="entry name" value="SMC"/>
    <property type="match status" value="1"/>
</dbReference>
<feature type="binding site" evidence="6">
    <location>
        <begin position="32"/>
        <end position="39"/>
    </location>
    <ligand>
        <name>ATP</name>
        <dbReference type="ChEBI" id="CHEBI:30616"/>
    </ligand>
</feature>
<keyword evidence="11" id="KW-1185">Reference proteome</keyword>
<feature type="compositionally biased region" description="Basic and acidic residues" evidence="7">
    <location>
        <begin position="682"/>
        <end position="706"/>
    </location>
</feature>
<dbReference type="InterPro" id="IPR010935">
    <property type="entry name" value="SMC_hinge"/>
</dbReference>
<protein>
    <recommendedName>
        <fullName evidence="6">Chromosome partition protein Smc</fullName>
    </recommendedName>
</protein>
<dbReference type="InterPro" id="IPR003395">
    <property type="entry name" value="RecF/RecN/SMC_N"/>
</dbReference>
<dbReference type="EMBL" id="JAPCID010000052">
    <property type="protein sequence ID" value="MDA0141218.1"/>
    <property type="molecule type" value="Genomic_DNA"/>
</dbReference>
<dbReference type="SUPFAM" id="SSF75553">
    <property type="entry name" value="Smc hinge domain"/>
    <property type="match status" value="1"/>
</dbReference>
<keyword evidence="5 6" id="KW-0238">DNA-binding</keyword>
<evidence type="ECO:0000313" key="10">
    <source>
        <dbReference type="EMBL" id="MDA0141218.1"/>
    </source>
</evidence>
<dbReference type="PANTHER" id="PTHR43977">
    <property type="entry name" value="STRUCTURAL MAINTENANCE OF CHROMOSOMES PROTEIN 3"/>
    <property type="match status" value="1"/>
</dbReference>
<feature type="compositionally biased region" description="Basic and acidic residues" evidence="7">
    <location>
        <begin position="639"/>
        <end position="653"/>
    </location>
</feature>
<evidence type="ECO:0000256" key="7">
    <source>
        <dbReference type="SAM" id="MobiDB-lite"/>
    </source>
</evidence>
<feature type="coiled-coil region" evidence="6">
    <location>
        <begin position="338"/>
        <end position="425"/>
    </location>
</feature>
<evidence type="ECO:0000259" key="8">
    <source>
        <dbReference type="Pfam" id="PF02463"/>
    </source>
</evidence>
<feature type="region of interest" description="Disordered" evidence="7">
    <location>
        <begin position="639"/>
        <end position="706"/>
    </location>
</feature>
<comment type="function">
    <text evidence="6">Required for chromosome condensation and partitioning.</text>
</comment>
<organism evidence="10 11">
    <name type="scientific">Solirubrobacter deserti</name>
    <dbReference type="NCBI Taxonomy" id="2282478"/>
    <lineage>
        <taxon>Bacteria</taxon>
        <taxon>Bacillati</taxon>
        <taxon>Actinomycetota</taxon>
        <taxon>Thermoleophilia</taxon>
        <taxon>Solirubrobacterales</taxon>
        <taxon>Solirubrobacteraceae</taxon>
        <taxon>Solirubrobacter</taxon>
    </lineage>
</organism>
<keyword evidence="2 6" id="KW-0547">Nucleotide-binding</keyword>
<keyword evidence="1 6" id="KW-0963">Cytoplasm</keyword>
<evidence type="ECO:0000256" key="1">
    <source>
        <dbReference type="ARBA" id="ARBA00022490"/>
    </source>
</evidence>
<feature type="domain" description="RecF/RecN/SMC N-terminal" evidence="8">
    <location>
        <begin position="3"/>
        <end position="1054"/>
    </location>
</feature>
<dbReference type="Pfam" id="PF02463">
    <property type="entry name" value="SMC_N"/>
    <property type="match status" value="1"/>
</dbReference>
<accession>A0ABT4RRK1</accession>
<feature type="domain" description="SMC hinge" evidence="9">
    <location>
        <begin position="447"/>
        <end position="551"/>
    </location>
</feature>
<evidence type="ECO:0000256" key="2">
    <source>
        <dbReference type="ARBA" id="ARBA00022741"/>
    </source>
</evidence>
<dbReference type="InterPro" id="IPR027417">
    <property type="entry name" value="P-loop_NTPase"/>
</dbReference>
<proteinExistence type="inferred from homology"/>
<evidence type="ECO:0000256" key="5">
    <source>
        <dbReference type="ARBA" id="ARBA00023125"/>
    </source>
</evidence>
<keyword evidence="4 6" id="KW-0175">Coiled coil</keyword>
<evidence type="ECO:0000256" key="3">
    <source>
        <dbReference type="ARBA" id="ARBA00022840"/>
    </source>
</evidence>
<name>A0ABT4RRK1_9ACTN</name>
<evidence type="ECO:0000259" key="9">
    <source>
        <dbReference type="Pfam" id="PF06470"/>
    </source>
</evidence>
<dbReference type="RefSeq" id="WP_202952412.1">
    <property type="nucleotide sequence ID" value="NZ_JAPCID010000052.1"/>
</dbReference>
<reference evidence="10" key="1">
    <citation type="submission" date="2022-10" db="EMBL/GenBank/DDBJ databases">
        <title>The WGS of Solirubrobacter sp. CPCC 204708.</title>
        <authorList>
            <person name="Jiang Z."/>
        </authorList>
    </citation>
    <scope>NUCLEOTIDE SEQUENCE</scope>
    <source>
        <strain evidence="10">CPCC 204708</strain>
    </source>
</reference>
<feature type="coiled-coil region" evidence="6">
    <location>
        <begin position="167"/>
        <end position="201"/>
    </location>
</feature>